<dbReference type="EMBL" id="CP001336">
    <property type="protein sequence ID" value="ACL19513.1"/>
    <property type="molecule type" value="Genomic_DNA"/>
</dbReference>
<dbReference type="Gene3D" id="1.10.3230.30">
    <property type="entry name" value="Phage gp6-like head-tail connector protein"/>
    <property type="match status" value="1"/>
</dbReference>
<dbReference type="InterPro" id="IPR021146">
    <property type="entry name" value="Phage_gp6-like_head-tail"/>
</dbReference>
<proteinExistence type="predicted"/>
<dbReference type="CDD" id="cd08054">
    <property type="entry name" value="gp6"/>
    <property type="match status" value="1"/>
</dbReference>
<organism evidence="1 2">
    <name type="scientific">Desulfitobacterium hafniense (strain DSM 10664 / DCB-2)</name>
    <dbReference type="NCBI Taxonomy" id="272564"/>
    <lineage>
        <taxon>Bacteria</taxon>
        <taxon>Bacillati</taxon>
        <taxon>Bacillota</taxon>
        <taxon>Clostridia</taxon>
        <taxon>Eubacteriales</taxon>
        <taxon>Desulfitobacteriaceae</taxon>
        <taxon>Desulfitobacterium</taxon>
    </lineage>
</organism>
<dbReference type="AlphaFoldDB" id="B8FNY8"/>
<name>B8FNY8_DESHD</name>
<gene>
    <name evidence="1" type="ordered locus">Dhaf_1460</name>
</gene>
<protein>
    <submittedName>
        <fullName evidence="1">Uncharacterized phage protein (Possible DNA packaging)</fullName>
    </submittedName>
</protein>
<sequence length="96" mass="11095">MILDLTTVKDFLKIEQDFHEEDSIIQLLIDAAEIYLHNATGIKFDEQNNMAKLFCLILVSDWFDSRQMVGKISEKVRFTVESMITQLKYCYGGDAP</sequence>
<dbReference type="NCBIfam" id="TIGR01560">
    <property type="entry name" value="put_DNA_pack"/>
    <property type="match status" value="1"/>
</dbReference>
<dbReference type="RefSeq" id="WP_015943446.1">
    <property type="nucleotide sequence ID" value="NC_011830.1"/>
</dbReference>
<dbReference type="InterPro" id="IPR006450">
    <property type="entry name" value="Phage_HK97_gp6-like"/>
</dbReference>
<reference evidence="1 2" key="1">
    <citation type="journal article" date="2012" name="BMC Microbiol.">
        <title>Genome sequence of Desulfitobacterium hafniense DCB-2, a Gram-positive anaerobe capable of dehalogenation and metal reduction.</title>
        <authorList>
            <person name="Kim S.H."/>
            <person name="Harzman C."/>
            <person name="Davis J.K."/>
            <person name="Hutcheson R."/>
            <person name="Broderick J.B."/>
            <person name="Marsh T.L."/>
            <person name="Tiedje J.M."/>
        </authorList>
    </citation>
    <scope>NUCLEOTIDE SEQUENCE [LARGE SCALE GENOMIC DNA]</scope>
    <source>
        <strain evidence="2">DSM 10664 / DCB-2</strain>
    </source>
</reference>
<evidence type="ECO:0000313" key="2">
    <source>
        <dbReference type="Proteomes" id="UP000007726"/>
    </source>
</evidence>
<dbReference type="Proteomes" id="UP000007726">
    <property type="component" value="Chromosome"/>
</dbReference>
<evidence type="ECO:0000313" key="1">
    <source>
        <dbReference type="EMBL" id="ACL19513.1"/>
    </source>
</evidence>
<dbReference type="HOGENOM" id="CLU_085951_4_3_9"/>
<dbReference type="KEGG" id="dhd:Dhaf_1460"/>
<dbReference type="Pfam" id="PF05135">
    <property type="entry name" value="Phage_connect_1"/>
    <property type="match status" value="1"/>
</dbReference>
<accession>B8FNY8</accession>